<dbReference type="NCBIfam" id="NF011493">
    <property type="entry name" value="PRK14901.1"/>
    <property type="match status" value="1"/>
</dbReference>
<dbReference type="GO" id="GO:0006355">
    <property type="term" value="P:regulation of DNA-templated transcription"/>
    <property type="evidence" value="ECO:0007669"/>
    <property type="project" value="InterPro"/>
</dbReference>
<dbReference type="InterPro" id="IPR018314">
    <property type="entry name" value="RsmB/NOL1/NOP2-like_CS"/>
</dbReference>
<feature type="active site" description="Nucleophile" evidence="14">
    <location>
        <position position="389"/>
    </location>
</feature>
<dbReference type="Pfam" id="PF22458">
    <property type="entry name" value="RsmF-B_ferredox"/>
    <property type="match status" value="1"/>
</dbReference>
<keyword evidence="10 14" id="KW-0694">RNA-binding</keyword>
<dbReference type="Proteomes" id="UP000030491">
    <property type="component" value="Unassembled WGS sequence"/>
</dbReference>
<keyword evidence="6" id="KW-0698">rRNA processing</keyword>
<feature type="domain" description="SAM-dependent MTase RsmB/NOP-type" evidence="15">
    <location>
        <begin position="173"/>
        <end position="438"/>
    </location>
</feature>
<dbReference type="PROSITE" id="PS01153">
    <property type="entry name" value="NOL1_NOP2_SUN"/>
    <property type="match status" value="1"/>
</dbReference>
<name>A0A0A1ZS95_PROMR</name>
<evidence type="ECO:0000259" key="15">
    <source>
        <dbReference type="PROSITE" id="PS51686"/>
    </source>
</evidence>
<evidence type="ECO:0000256" key="10">
    <source>
        <dbReference type="ARBA" id="ARBA00022884"/>
    </source>
</evidence>
<dbReference type="PANTHER" id="PTHR22807:SF53">
    <property type="entry name" value="RIBOSOMAL RNA SMALL SUBUNIT METHYLTRANSFERASE B-RELATED"/>
    <property type="match status" value="1"/>
</dbReference>
<dbReference type="PROSITE" id="PS51686">
    <property type="entry name" value="SAM_MT_RSMB_NOP"/>
    <property type="match status" value="1"/>
</dbReference>
<dbReference type="InterPro" id="IPR049560">
    <property type="entry name" value="MeTrfase_RsmB-F_NOP2_cat"/>
</dbReference>
<dbReference type="GO" id="GO:0003723">
    <property type="term" value="F:RNA binding"/>
    <property type="evidence" value="ECO:0007669"/>
    <property type="project" value="UniProtKB-UniRule"/>
</dbReference>
<evidence type="ECO:0000256" key="14">
    <source>
        <dbReference type="PROSITE-ProRule" id="PRU01023"/>
    </source>
</evidence>
<dbReference type="InterPro" id="IPR054728">
    <property type="entry name" value="RsmB-like_ferredoxin"/>
</dbReference>
<evidence type="ECO:0000256" key="7">
    <source>
        <dbReference type="ARBA" id="ARBA00022603"/>
    </source>
</evidence>
<evidence type="ECO:0000256" key="11">
    <source>
        <dbReference type="ARBA" id="ARBA00030399"/>
    </source>
</evidence>
<evidence type="ECO:0000256" key="4">
    <source>
        <dbReference type="ARBA" id="ARBA00012140"/>
    </source>
</evidence>
<keyword evidence="7 14" id="KW-0489">Methyltransferase</keyword>
<sequence length="438" mass="49709">MSIGYLQRKAAWEILLKVSSGDFSDHALDKVLKNYKFNSLDIAFITELSFGCIRYRKFLDLWVDHTSKITHKKQPPKLRWLLHIGLYQLLKMDKIPFPAAISTTVEVAKKTDLKGLAGTVNAILRNASRNLKHEIFPKLSSDKKERISYLESLPLWLVNDLYKWLGNSKSENIVKAFNKKPSIDLRINPLKTDLDKFLKVLHENKIDAEIIKDLNNGITLKSNPRSIKNLPGFCDGLWTIQDRSSQWVATLLNPKEGEKILDACAAPGIKSTHLAELANDNSEILAVDRSEKRLKILQSNLDRLNLNSVTTLKADATSLIKFNPKFVSYFDKILLDAPCSGIGTLARNPDARWSLSKEKINDLTLLQEKLLECIFPLLKKDGILVYSTCTICPDENNLLVERFIEKNKETKLISQKQIYPSLDYAGDGFYAAKISYQS</sequence>
<dbReference type="EMBL" id="JNAJ01000007">
    <property type="protein sequence ID" value="KGF92462.1"/>
    <property type="molecule type" value="Genomic_DNA"/>
</dbReference>
<dbReference type="PANTHER" id="PTHR22807">
    <property type="entry name" value="NOP2 YEAST -RELATED NOL1/NOP2/FMU SUN DOMAIN-CONTAINING"/>
    <property type="match status" value="1"/>
</dbReference>
<dbReference type="Gene3D" id="1.10.940.10">
    <property type="entry name" value="NusB-like"/>
    <property type="match status" value="1"/>
</dbReference>
<evidence type="ECO:0000256" key="9">
    <source>
        <dbReference type="ARBA" id="ARBA00022691"/>
    </source>
</evidence>
<evidence type="ECO:0000256" key="8">
    <source>
        <dbReference type="ARBA" id="ARBA00022679"/>
    </source>
</evidence>
<dbReference type="InterPro" id="IPR006027">
    <property type="entry name" value="NusB_RsmB_TIM44"/>
</dbReference>
<keyword evidence="8 14" id="KW-0808">Transferase</keyword>
<keyword evidence="5" id="KW-0963">Cytoplasm</keyword>
<dbReference type="Pfam" id="PF01189">
    <property type="entry name" value="Methyltr_RsmB-F"/>
    <property type="match status" value="1"/>
</dbReference>
<comment type="catalytic activity">
    <reaction evidence="13">
        <text>cytidine(967) in 16S rRNA + S-adenosyl-L-methionine = 5-methylcytidine(967) in 16S rRNA + S-adenosyl-L-homocysteine + H(+)</text>
        <dbReference type="Rhea" id="RHEA:42748"/>
        <dbReference type="Rhea" id="RHEA-COMP:10219"/>
        <dbReference type="Rhea" id="RHEA-COMP:10220"/>
        <dbReference type="ChEBI" id="CHEBI:15378"/>
        <dbReference type="ChEBI" id="CHEBI:57856"/>
        <dbReference type="ChEBI" id="CHEBI:59789"/>
        <dbReference type="ChEBI" id="CHEBI:74483"/>
        <dbReference type="ChEBI" id="CHEBI:82748"/>
        <dbReference type="EC" id="2.1.1.176"/>
    </reaction>
</comment>
<evidence type="ECO:0000313" key="17">
    <source>
        <dbReference type="Proteomes" id="UP000030491"/>
    </source>
</evidence>
<keyword evidence="9 14" id="KW-0949">S-adenosyl-L-methionine</keyword>
<evidence type="ECO:0000313" key="16">
    <source>
        <dbReference type="EMBL" id="KGF92462.1"/>
    </source>
</evidence>
<protein>
    <recommendedName>
        <fullName evidence="4">16S rRNA (cytosine(967)-C(5))-methyltransferase</fullName>
        <ecNumber evidence="4">2.1.1.176</ecNumber>
    </recommendedName>
    <alternativeName>
        <fullName evidence="11">16S rRNA m5C967 methyltransferase</fullName>
    </alternativeName>
    <alternativeName>
        <fullName evidence="12">rRNA (cytosine-C(5)-)-methyltransferase RsmB</fullName>
    </alternativeName>
</protein>
<comment type="similarity">
    <text evidence="3 14">Belongs to the class I-like SAM-binding methyltransferase superfamily. RsmB/NOP family.</text>
</comment>
<dbReference type="RefSeq" id="WP_032513332.1">
    <property type="nucleotide sequence ID" value="NZ_JNAJ01000007.1"/>
</dbReference>
<dbReference type="PRINTS" id="PR02008">
    <property type="entry name" value="RCMTFAMILY"/>
</dbReference>
<evidence type="ECO:0000256" key="6">
    <source>
        <dbReference type="ARBA" id="ARBA00022552"/>
    </source>
</evidence>
<feature type="binding site" evidence="14">
    <location>
        <begin position="264"/>
        <end position="270"/>
    </location>
    <ligand>
        <name>S-adenosyl-L-methionine</name>
        <dbReference type="ChEBI" id="CHEBI:59789"/>
    </ligand>
</feature>
<reference evidence="17" key="1">
    <citation type="journal article" date="2014" name="Sci. Data">
        <title>Genomes of diverse isolates of the marine cyanobacterium Prochlorococcus.</title>
        <authorList>
            <person name="Biller S."/>
            <person name="Berube P."/>
            <person name="Thompson J."/>
            <person name="Kelly L."/>
            <person name="Roggensack S."/>
            <person name="Awad L."/>
            <person name="Roache-Johnson K."/>
            <person name="Ding H."/>
            <person name="Giovannoni S.J."/>
            <person name="Moore L.R."/>
            <person name="Chisholm S.W."/>
        </authorList>
    </citation>
    <scope>NUCLEOTIDE SEQUENCE [LARGE SCALE GENOMIC DNA]</scope>
</reference>
<dbReference type="CDD" id="cd02440">
    <property type="entry name" value="AdoMet_MTases"/>
    <property type="match status" value="1"/>
</dbReference>
<dbReference type="InterPro" id="IPR029063">
    <property type="entry name" value="SAM-dependent_MTases_sf"/>
</dbReference>
<feature type="binding site" evidence="14">
    <location>
        <position position="336"/>
    </location>
    <ligand>
        <name>S-adenosyl-L-methionine</name>
        <dbReference type="ChEBI" id="CHEBI:59789"/>
    </ligand>
</feature>
<dbReference type="GO" id="GO:0005737">
    <property type="term" value="C:cytoplasm"/>
    <property type="evidence" value="ECO:0007669"/>
    <property type="project" value="UniProtKB-SubCell"/>
</dbReference>
<dbReference type="Gene3D" id="3.40.50.150">
    <property type="entry name" value="Vaccinia Virus protein VP39"/>
    <property type="match status" value="1"/>
</dbReference>
<evidence type="ECO:0000256" key="1">
    <source>
        <dbReference type="ARBA" id="ARBA00002724"/>
    </source>
</evidence>
<dbReference type="SUPFAM" id="SSF53335">
    <property type="entry name" value="S-adenosyl-L-methionine-dependent methyltransferases"/>
    <property type="match status" value="1"/>
</dbReference>
<dbReference type="InterPro" id="IPR023267">
    <property type="entry name" value="RCMT"/>
</dbReference>
<evidence type="ECO:0000256" key="12">
    <source>
        <dbReference type="ARBA" id="ARBA00031088"/>
    </source>
</evidence>
<dbReference type="AlphaFoldDB" id="A0A0A1ZS95"/>
<dbReference type="Pfam" id="PF01029">
    <property type="entry name" value="NusB"/>
    <property type="match status" value="1"/>
</dbReference>
<accession>A0A0A1ZS95</accession>
<comment type="subcellular location">
    <subcellularLocation>
        <location evidence="2">Cytoplasm</location>
    </subcellularLocation>
</comment>
<comment type="function">
    <text evidence="1">Specifically methylates the cytosine at position 967 (m5C967) of 16S rRNA.</text>
</comment>
<evidence type="ECO:0000256" key="5">
    <source>
        <dbReference type="ARBA" id="ARBA00022490"/>
    </source>
</evidence>
<gene>
    <name evidence="16" type="ORF">EU93_0537</name>
</gene>
<dbReference type="EC" id="2.1.1.176" evidence="4"/>
<organism evidence="16 17">
    <name type="scientific">Prochlorococcus marinus str. MIT 9116</name>
    <dbReference type="NCBI Taxonomy" id="167544"/>
    <lineage>
        <taxon>Bacteria</taxon>
        <taxon>Bacillati</taxon>
        <taxon>Cyanobacteriota</taxon>
        <taxon>Cyanophyceae</taxon>
        <taxon>Synechococcales</taxon>
        <taxon>Prochlorococcaceae</taxon>
        <taxon>Prochlorococcus</taxon>
    </lineage>
</organism>
<dbReference type="InterPro" id="IPR004573">
    <property type="entry name" value="rRNA_ssu_MeTfrase_B"/>
</dbReference>
<evidence type="ECO:0000256" key="3">
    <source>
        <dbReference type="ARBA" id="ARBA00007494"/>
    </source>
</evidence>
<proteinExistence type="inferred from homology"/>
<feature type="binding site" evidence="14">
    <location>
        <position position="288"/>
    </location>
    <ligand>
        <name>S-adenosyl-L-methionine</name>
        <dbReference type="ChEBI" id="CHEBI:59789"/>
    </ligand>
</feature>
<dbReference type="SUPFAM" id="SSF48013">
    <property type="entry name" value="NusB-like"/>
    <property type="match status" value="1"/>
</dbReference>
<dbReference type="InterPro" id="IPR035926">
    <property type="entry name" value="NusB-like_sf"/>
</dbReference>
<feature type="binding site" evidence="14">
    <location>
        <position position="315"/>
    </location>
    <ligand>
        <name>S-adenosyl-L-methionine</name>
        <dbReference type="ChEBI" id="CHEBI:59789"/>
    </ligand>
</feature>
<dbReference type="NCBIfam" id="NF011494">
    <property type="entry name" value="PRK14902.1"/>
    <property type="match status" value="1"/>
</dbReference>
<dbReference type="OrthoDB" id="9810297at2"/>
<evidence type="ECO:0000256" key="13">
    <source>
        <dbReference type="ARBA" id="ARBA00047283"/>
    </source>
</evidence>
<dbReference type="NCBIfam" id="TIGR00563">
    <property type="entry name" value="rsmB"/>
    <property type="match status" value="1"/>
</dbReference>
<dbReference type="GO" id="GO:0008649">
    <property type="term" value="F:rRNA methyltransferase activity"/>
    <property type="evidence" value="ECO:0007669"/>
    <property type="project" value="InterPro"/>
</dbReference>
<evidence type="ECO:0000256" key="2">
    <source>
        <dbReference type="ARBA" id="ARBA00004496"/>
    </source>
</evidence>
<dbReference type="Gene3D" id="3.30.70.1170">
    <property type="entry name" value="Sun protein, domain 3"/>
    <property type="match status" value="1"/>
</dbReference>
<comment type="caution">
    <text evidence="16">The sequence shown here is derived from an EMBL/GenBank/DDBJ whole genome shotgun (WGS) entry which is preliminary data.</text>
</comment>
<dbReference type="InterPro" id="IPR001678">
    <property type="entry name" value="MeTrfase_RsmB-F_NOP2_dom"/>
</dbReference>